<feature type="transmembrane region" description="Helical" evidence="1">
    <location>
        <begin position="102"/>
        <end position="124"/>
    </location>
</feature>
<feature type="transmembrane region" description="Helical" evidence="1">
    <location>
        <begin position="163"/>
        <end position="180"/>
    </location>
</feature>
<evidence type="ECO:0000256" key="1">
    <source>
        <dbReference type="SAM" id="Phobius"/>
    </source>
</evidence>
<dbReference type="EMBL" id="LZMF01000018">
    <property type="protein sequence ID" value="OBK90658.1"/>
    <property type="molecule type" value="Genomic_DNA"/>
</dbReference>
<evidence type="ECO:0000313" key="2">
    <source>
        <dbReference type="EMBL" id="OBK90658.1"/>
    </source>
</evidence>
<name>A0A1A3U6V8_MYCSD</name>
<dbReference type="InterPro" id="IPR046737">
    <property type="entry name" value="DUF6629"/>
</dbReference>
<protein>
    <recommendedName>
        <fullName evidence="4">Integral membrane protein</fullName>
    </recommendedName>
</protein>
<accession>A0A1A3U6V8</accession>
<dbReference type="AlphaFoldDB" id="A0A1A3U6V8"/>
<dbReference type="Pfam" id="PF20334">
    <property type="entry name" value="DUF6629"/>
    <property type="match status" value="1"/>
</dbReference>
<feature type="transmembrane region" description="Helical" evidence="1">
    <location>
        <begin position="186"/>
        <end position="205"/>
    </location>
</feature>
<organism evidence="2 3">
    <name type="scientific">Mycolicibacter sinensis (strain JDM601)</name>
    <name type="common">Mycobacterium sinense</name>
    <dbReference type="NCBI Taxonomy" id="875328"/>
    <lineage>
        <taxon>Bacteria</taxon>
        <taxon>Bacillati</taxon>
        <taxon>Actinomycetota</taxon>
        <taxon>Actinomycetes</taxon>
        <taxon>Mycobacteriales</taxon>
        <taxon>Mycobacteriaceae</taxon>
        <taxon>Mycolicibacter</taxon>
    </lineage>
</organism>
<comment type="caution">
    <text evidence="2">The sequence shown here is derived from an EMBL/GenBank/DDBJ whole genome shotgun (WGS) entry which is preliminary data.</text>
</comment>
<evidence type="ECO:0008006" key="4">
    <source>
        <dbReference type="Google" id="ProtNLM"/>
    </source>
</evidence>
<keyword evidence="1" id="KW-0812">Transmembrane</keyword>
<gene>
    <name evidence="2" type="ORF">A5648_16465</name>
</gene>
<reference evidence="3" key="1">
    <citation type="submission" date="2016-06" db="EMBL/GenBank/DDBJ databases">
        <authorList>
            <person name="Sutton G."/>
            <person name="Brinkac L."/>
            <person name="Sanka R."/>
            <person name="Adams M."/>
            <person name="Lau E."/>
            <person name="Garcia-Basteiro A."/>
            <person name="Lopez-Varela E."/>
            <person name="Palencia S."/>
        </authorList>
    </citation>
    <scope>NUCLEOTIDE SEQUENCE [LARGE SCALE GENOMIC DNA]</scope>
    <source>
        <strain evidence="3">1274684.2</strain>
    </source>
</reference>
<evidence type="ECO:0000313" key="3">
    <source>
        <dbReference type="Proteomes" id="UP000093759"/>
    </source>
</evidence>
<sequence>MCFSMTADLVAGTALLPVAALSLREVKAARELPFALLPTVFAVHQFIEAAVWAHQDRDLSAGLGHLAVLAYLLIALPLLPTLVPVSVVLLEPPGRRLRVAPFVVLGAVVSAYLLYVVLASPVSVTRHRHALDYQTGIQHAGVWVTLYIVAVIGPALLSGYRSIIAFGVVNLVGLVVVAVLYTKAFASLWCIYAAVASVLVLVHMVRRRNFRDPSGAARRPSTK</sequence>
<feature type="transmembrane region" description="Helical" evidence="1">
    <location>
        <begin position="136"/>
        <end position="156"/>
    </location>
</feature>
<proteinExistence type="predicted"/>
<keyword evidence="1" id="KW-1133">Transmembrane helix</keyword>
<keyword evidence="1" id="KW-0472">Membrane</keyword>
<dbReference type="Proteomes" id="UP000093759">
    <property type="component" value="Unassembled WGS sequence"/>
</dbReference>
<feature type="transmembrane region" description="Helical" evidence="1">
    <location>
        <begin position="68"/>
        <end position="90"/>
    </location>
</feature>